<organism evidence="1 4">
    <name type="scientific">Myxococcus fulvus</name>
    <dbReference type="NCBI Taxonomy" id="33"/>
    <lineage>
        <taxon>Bacteria</taxon>
        <taxon>Pseudomonadati</taxon>
        <taxon>Myxococcota</taxon>
        <taxon>Myxococcia</taxon>
        <taxon>Myxococcales</taxon>
        <taxon>Cystobacterineae</taxon>
        <taxon>Myxococcaceae</taxon>
        <taxon>Myxococcus</taxon>
    </lineage>
</organism>
<sequence length="56" mass="6176">MTSALSQVLLTTRFPRALMKCLSHEAGVMTSGLHALPSVRFPRVSMKGVYVTRRVS</sequence>
<protein>
    <submittedName>
        <fullName evidence="1">Uncharacterized protein</fullName>
    </submittedName>
</protein>
<evidence type="ECO:0000313" key="2">
    <source>
        <dbReference type="EMBL" id="SET98611.1"/>
    </source>
</evidence>
<dbReference type="Proteomes" id="UP000321514">
    <property type="component" value="Unassembled WGS sequence"/>
</dbReference>
<comment type="caution">
    <text evidence="1">The sequence shown here is derived from an EMBL/GenBank/DDBJ whole genome shotgun (WGS) entry which is preliminary data.</text>
</comment>
<dbReference type="EMBL" id="FOIB01000004">
    <property type="protein sequence ID" value="SET98611.1"/>
    <property type="molecule type" value="Genomic_DNA"/>
</dbReference>
<gene>
    <name evidence="1" type="ORF">MFU01_22060</name>
    <name evidence="2" type="ORF">SAMN05443572_104206</name>
</gene>
<dbReference type="AlphaFoldDB" id="A0A511SZ50"/>
<evidence type="ECO:0000313" key="1">
    <source>
        <dbReference type="EMBL" id="GEN07169.1"/>
    </source>
</evidence>
<dbReference type="RefSeq" id="WP_170300426.1">
    <property type="nucleotide sequence ID" value="NZ_BJXR01000021.1"/>
</dbReference>
<reference evidence="1 4" key="2">
    <citation type="submission" date="2019-07" db="EMBL/GenBank/DDBJ databases">
        <title>Whole genome shotgun sequence of Myxococcus fulvus NBRC 100333.</title>
        <authorList>
            <person name="Hosoyama A."/>
            <person name="Uohara A."/>
            <person name="Ohji S."/>
            <person name="Ichikawa N."/>
        </authorList>
    </citation>
    <scope>NUCLEOTIDE SEQUENCE [LARGE SCALE GENOMIC DNA]</scope>
    <source>
        <strain evidence="1 4">NBRC 100333</strain>
    </source>
</reference>
<dbReference type="Proteomes" id="UP000183760">
    <property type="component" value="Unassembled WGS sequence"/>
</dbReference>
<dbReference type="EMBL" id="BJXR01000021">
    <property type="protein sequence ID" value="GEN07169.1"/>
    <property type="molecule type" value="Genomic_DNA"/>
</dbReference>
<reference evidence="2 3" key="1">
    <citation type="submission" date="2016-10" db="EMBL/GenBank/DDBJ databases">
        <authorList>
            <person name="Varghese N."/>
            <person name="Submissions S."/>
        </authorList>
    </citation>
    <scope>NUCLEOTIDE SEQUENCE [LARGE SCALE GENOMIC DNA]</scope>
    <source>
        <strain evidence="2 3">DSM 16525</strain>
    </source>
</reference>
<name>A0A511SZ50_MYXFU</name>
<evidence type="ECO:0000313" key="3">
    <source>
        <dbReference type="Proteomes" id="UP000183760"/>
    </source>
</evidence>
<accession>A0A511SZ50</accession>
<proteinExistence type="predicted"/>
<evidence type="ECO:0000313" key="4">
    <source>
        <dbReference type="Proteomes" id="UP000321514"/>
    </source>
</evidence>
<keyword evidence="3" id="KW-1185">Reference proteome</keyword>